<sequence>MRSASVHELKQELLQMPAAELTELCLRLAKYKKENKELLTYLMFEAHDEQGFIQSIKKEVDEQFEQINQSNLYYVKKTLRKILRNVNKHIRYSGSSQVTVELLIYFCKSIRQMGIPIEKNTIIANLYKGQLEKINKTVLSLHEDLQHDYSREVASLAL</sequence>
<evidence type="ECO:0000313" key="2">
    <source>
        <dbReference type="Proteomes" id="UP000192276"/>
    </source>
</evidence>
<proteinExistence type="predicted"/>
<comment type="caution">
    <text evidence="1">The sequence shown here is derived from an EMBL/GenBank/DDBJ whole genome shotgun (WGS) entry which is preliminary data.</text>
</comment>
<evidence type="ECO:0000313" key="1">
    <source>
        <dbReference type="EMBL" id="OQP61680.1"/>
    </source>
</evidence>
<reference evidence="2" key="1">
    <citation type="submission" date="2016-04" db="EMBL/GenBank/DDBJ databases">
        <authorList>
            <person name="Chen L."/>
            <person name="Zhuang W."/>
            <person name="Wang G."/>
        </authorList>
    </citation>
    <scope>NUCLEOTIDE SEQUENCE [LARGE SCALE GENOMIC DNA]</scope>
    <source>
        <strain evidence="2">208</strain>
    </source>
</reference>
<dbReference type="RefSeq" id="WP_081164184.1">
    <property type="nucleotide sequence ID" value="NZ_LWBP01000134.1"/>
</dbReference>
<protein>
    <submittedName>
        <fullName evidence="1">Uncharacterized protein</fullName>
    </submittedName>
</protein>
<accession>A0A1V9FTM7</accession>
<dbReference type="Proteomes" id="UP000192276">
    <property type="component" value="Unassembled WGS sequence"/>
</dbReference>
<organism evidence="1 2">
    <name type="scientific">Niastella populi</name>
    <dbReference type="NCBI Taxonomy" id="550983"/>
    <lineage>
        <taxon>Bacteria</taxon>
        <taxon>Pseudomonadati</taxon>
        <taxon>Bacteroidota</taxon>
        <taxon>Chitinophagia</taxon>
        <taxon>Chitinophagales</taxon>
        <taxon>Chitinophagaceae</taxon>
        <taxon>Niastella</taxon>
    </lineage>
</organism>
<dbReference type="OrthoDB" id="978748at2"/>
<dbReference type="EMBL" id="LWBP01000134">
    <property type="protein sequence ID" value="OQP61680.1"/>
    <property type="molecule type" value="Genomic_DNA"/>
</dbReference>
<dbReference type="AlphaFoldDB" id="A0A1V9FTM7"/>
<name>A0A1V9FTM7_9BACT</name>
<dbReference type="STRING" id="550983.A4R26_19165"/>
<keyword evidence="2" id="KW-1185">Reference proteome</keyword>
<gene>
    <name evidence="1" type="ORF">A4R26_19165</name>
</gene>